<evidence type="ECO:0000256" key="1">
    <source>
        <dbReference type="SAM" id="Phobius"/>
    </source>
</evidence>
<feature type="transmembrane region" description="Helical" evidence="1">
    <location>
        <begin position="180"/>
        <end position="196"/>
    </location>
</feature>
<feature type="transmembrane region" description="Helical" evidence="1">
    <location>
        <begin position="208"/>
        <end position="230"/>
    </location>
</feature>
<dbReference type="Proteomes" id="UP000176244">
    <property type="component" value="Unassembled WGS sequence"/>
</dbReference>
<feature type="transmembrane region" description="Helical" evidence="1">
    <location>
        <begin position="108"/>
        <end position="130"/>
    </location>
</feature>
<dbReference type="RefSeq" id="WP_070370434.1">
    <property type="nucleotide sequence ID" value="NZ_CP097897.1"/>
</dbReference>
<dbReference type="AlphaFoldDB" id="A0A1F2PK24"/>
<feature type="transmembrane region" description="Helical" evidence="1">
    <location>
        <begin position="14"/>
        <end position="31"/>
    </location>
</feature>
<keyword evidence="1" id="KW-0472">Membrane</keyword>
<keyword evidence="1" id="KW-1133">Transmembrane helix</keyword>
<gene>
    <name evidence="2" type="ORF">ACWI_10940</name>
</gene>
<dbReference type="InterPro" id="IPR049500">
    <property type="entry name" value="Peptidase_M50B-like"/>
</dbReference>
<reference evidence="2 3" key="1">
    <citation type="submission" date="2015-09" db="EMBL/GenBank/DDBJ databases">
        <title>Genome sequence of Acetobacterium wieringae DSM 1911.</title>
        <authorList>
            <person name="Poehlein A."/>
            <person name="Bengelsdorf F.R."/>
            <person name="Schiel-Bengelsdorf B."/>
            <person name="Duerre P."/>
            <person name="Daniel R."/>
        </authorList>
    </citation>
    <scope>NUCLEOTIDE SEQUENCE [LARGE SCALE GENOMIC DNA]</scope>
    <source>
        <strain evidence="2 3">DSM 1911</strain>
    </source>
</reference>
<keyword evidence="1" id="KW-0812">Transmembrane</keyword>
<accession>A0A1F2PK24</accession>
<dbReference type="EMBL" id="LKEU01000023">
    <property type="protein sequence ID" value="OFV71365.1"/>
    <property type="molecule type" value="Genomic_DNA"/>
</dbReference>
<dbReference type="STRING" id="52694.ACWI_10940"/>
<dbReference type="Pfam" id="PF13398">
    <property type="entry name" value="Peptidase_M50B"/>
    <property type="match status" value="1"/>
</dbReference>
<comment type="caution">
    <text evidence="2">The sequence shown here is derived from an EMBL/GenBank/DDBJ whole genome shotgun (WGS) entry which is preliminary data.</text>
</comment>
<protein>
    <submittedName>
        <fullName evidence="2">Uncharacterized protein</fullName>
    </submittedName>
</protein>
<feature type="transmembrane region" description="Helical" evidence="1">
    <location>
        <begin position="242"/>
        <end position="264"/>
    </location>
</feature>
<name>A0A1F2PK24_9FIRM</name>
<organism evidence="2 3">
    <name type="scientific">Acetobacterium wieringae</name>
    <dbReference type="NCBI Taxonomy" id="52694"/>
    <lineage>
        <taxon>Bacteria</taxon>
        <taxon>Bacillati</taxon>
        <taxon>Bacillota</taxon>
        <taxon>Clostridia</taxon>
        <taxon>Eubacteriales</taxon>
        <taxon>Eubacteriaceae</taxon>
        <taxon>Acetobacterium</taxon>
    </lineage>
</organism>
<proteinExistence type="predicted"/>
<evidence type="ECO:0000313" key="2">
    <source>
        <dbReference type="EMBL" id="OFV71365.1"/>
    </source>
</evidence>
<sequence>MFIIDLFSKTGLETLYFTGVIILAGLLLGILETQSNRNFHKGLGRNAIMVTGIVGTPVHELSHALMALLFGHKITAIKLFQRPDRDGVMGYVNHAYNPKNIYHQVGNFFIGIAPIFGGLLVIMALLALLLPQVLESFMGVVTQSLAVETLSVASFSDLFSAYGELLKLIFSSENFKNGRFYLFLFLAICISSHISLSPADIKGAFKGLVFIFLVLLILNAIGLFQSILAVDILRYNVLMTSFLMIAVIFSLIAFGISLICRIFAR</sequence>
<dbReference type="OrthoDB" id="258743at2"/>
<evidence type="ECO:0000313" key="3">
    <source>
        <dbReference type="Proteomes" id="UP000176244"/>
    </source>
</evidence>